<accession>A0A7E4UTH9</accession>
<sequence length="563" mass="63940">MCFLALCPQRKKLFGPPHVDARALWSTFHWTVQLLQNHRPITLLHRILNNSPPFSCQAVTSRPHHLSGMSQSRENTPMSSMDDISRSMYTSQNASSDPATIIEQRIKSLIDTLSNVVTDISKDKQLQLSNKKMEELAGQFKTLGDIDSALQDQLDVMQECLMSADFNACRPLNDHEAETYEEMELSVQSMMRDIINPQLFLPFEYSGREEVSNSSNEDDSEGGPSILKREFSKLDTSQHQVTFAETTNKRFLEVDVAVPVDSDERGSDEEIPIYKDEEAQKVKEMLRILQNEGWVLNEKEQQWLNREDKDVEGYENEDMWDPSYDDVGRIMERLIRNCKDKFKLADSNYQLAKSITESGQDSEQLDLLFAERKRIKVLLKKALEVRNDICNLTEDEIKERHKKKMQKKLEKAKRKAEKEAHRIRQRAKGRLGFSELVSDPSPAPDADVEMGDGDEAESESQSEEELKDNFIAGGVEYTYGKHVVEVEPEPEPSDVEDADAELDDDDDDDVEAEDVDESILDGDDDEVLEGTDHPEGQQEPEATSPGSDPEPASGASPEEMETE</sequence>
<protein>
    <submittedName>
        <fullName evidence="3">Helicase ARIP4</fullName>
    </submittedName>
</protein>
<feature type="compositionally biased region" description="Acidic residues" evidence="1">
    <location>
        <begin position="446"/>
        <end position="466"/>
    </location>
</feature>
<feature type="compositionally biased region" description="Polar residues" evidence="1">
    <location>
        <begin position="68"/>
        <end position="79"/>
    </location>
</feature>
<name>A0A7E4UTH9_PANRE</name>
<organism evidence="2 3">
    <name type="scientific">Panagrellus redivivus</name>
    <name type="common">Microworm</name>
    <dbReference type="NCBI Taxonomy" id="6233"/>
    <lineage>
        <taxon>Eukaryota</taxon>
        <taxon>Metazoa</taxon>
        <taxon>Ecdysozoa</taxon>
        <taxon>Nematoda</taxon>
        <taxon>Chromadorea</taxon>
        <taxon>Rhabditida</taxon>
        <taxon>Tylenchina</taxon>
        <taxon>Panagrolaimomorpha</taxon>
        <taxon>Panagrolaimoidea</taxon>
        <taxon>Panagrolaimidae</taxon>
        <taxon>Panagrellus</taxon>
    </lineage>
</organism>
<dbReference type="Proteomes" id="UP000492821">
    <property type="component" value="Unassembled WGS sequence"/>
</dbReference>
<dbReference type="AlphaFoldDB" id="A0A7E4UTH9"/>
<feature type="compositionally biased region" description="Acidic residues" evidence="1">
    <location>
        <begin position="486"/>
        <end position="529"/>
    </location>
</feature>
<evidence type="ECO:0000313" key="3">
    <source>
        <dbReference type="WBParaSite" id="Pan_g12660.t2"/>
    </source>
</evidence>
<reference evidence="3" key="2">
    <citation type="submission" date="2020-10" db="UniProtKB">
        <authorList>
            <consortium name="WormBaseParasite"/>
        </authorList>
    </citation>
    <scope>IDENTIFICATION</scope>
</reference>
<feature type="compositionally biased region" description="Basic residues" evidence="1">
    <location>
        <begin position="403"/>
        <end position="415"/>
    </location>
</feature>
<keyword evidence="2" id="KW-1185">Reference proteome</keyword>
<feature type="region of interest" description="Disordered" evidence="1">
    <location>
        <begin position="403"/>
        <end position="563"/>
    </location>
</feature>
<proteinExistence type="predicted"/>
<reference evidence="2" key="1">
    <citation type="journal article" date="2013" name="Genetics">
        <title>The draft genome and transcriptome of Panagrellus redivivus are shaped by the harsh demands of a free-living lifestyle.</title>
        <authorList>
            <person name="Srinivasan J."/>
            <person name="Dillman A.R."/>
            <person name="Macchietto M.G."/>
            <person name="Heikkinen L."/>
            <person name="Lakso M."/>
            <person name="Fracchia K.M."/>
            <person name="Antoshechkin I."/>
            <person name="Mortazavi A."/>
            <person name="Wong G."/>
            <person name="Sternberg P.W."/>
        </authorList>
    </citation>
    <scope>NUCLEOTIDE SEQUENCE [LARGE SCALE GENOMIC DNA]</scope>
    <source>
        <strain evidence="2">MT8872</strain>
    </source>
</reference>
<evidence type="ECO:0000256" key="1">
    <source>
        <dbReference type="SAM" id="MobiDB-lite"/>
    </source>
</evidence>
<dbReference type="WBParaSite" id="Pan_g12660.t2">
    <property type="protein sequence ID" value="Pan_g12660.t2"/>
    <property type="gene ID" value="Pan_g12660"/>
</dbReference>
<feature type="region of interest" description="Disordered" evidence="1">
    <location>
        <begin position="59"/>
        <end position="80"/>
    </location>
</feature>
<evidence type="ECO:0000313" key="2">
    <source>
        <dbReference type="Proteomes" id="UP000492821"/>
    </source>
</evidence>